<keyword evidence="6" id="KW-1185">Reference proteome</keyword>
<dbReference type="SUPFAM" id="SSF141868">
    <property type="entry name" value="EAL domain-like"/>
    <property type="match status" value="1"/>
</dbReference>
<dbReference type="InterPro" id="IPR011006">
    <property type="entry name" value="CheY-like_superfamily"/>
</dbReference>
<dbReference type="Pfam" id="PF00563">
    <property type="entry name" value="EAL"/>
    <property type="match status" value="1"/>
</dbReference>
<protein>
    <submittedName>
        <fullName evidence="5">Diguanylate cyclase (GGDEF) domain-containing protein</fullName>
    </submittedName>
</protein>
<dbReference type="InterPro" id="IPR001789">
    <property type="entry name" value="Sig_transdc_resp-reg_receiver"/>
</dbReference>
<dbReference type="Gene3D" id="3.20.20.450">
    <property type="entry name" value="EAL domain"/>
    <property type="match status" value="1"/>
</dbReference>
<dbReference type="InterPro" id="IPR001633">
    <property type="entry name" value="EAL_dom"/>
</dbReference>
<dbReference type="InterPro" id="IPR029787">
    <property type="entry name" value="Nucleotide_cyclase"/>
</dbReference>
<evidence type="ECO:0000259" key="3">
    <source>
        <dbReference type="PROSITE" id="PS50883"/>
    </source>
</evidence>
<evidence type="ECO:0000259" key="2">
    <source>
        <dbReference type="PROSITE" id="PS50110"/>
    </source>
</evidence>
<dbReference type="EMBL" id="FQUG01000009">
    <property type="protein sequence ID" value="SHF21632.1"/>
    <property type="molecule type" value="Genomic_DNA"/>
</dbReference>
<accession>A0A1M4ZV64</accession>
<dbReference type="Proteomes" id="UP000184404">
    <property type="component" value="Unassembled WGS sequence"/>
</dbReference>
<dbReference type="InterPro" id="IPR000160">
    <property type="entry name" value="GGDEF_dom"/>
</dbReference>
<dbReference type="InterPro" id="IPR050706">
    <property type="entry name" value="Cyclic-di-GMP_PDE-like"/>
</dbReference>
<feature type="domain" description="Response regulatory" evidence="2">
    <location>
        <begin position="1"/>
        <end position="115"/>
    </location>
</feature>
<sequence>MLIVDDVEINRSILEEFFKDDYEILQAENGLQAYEIIEQNNVDIVLLDLVMPVMDGFELITRLKKDSRFSSIPVVATTSRSEEENEARMMELGAADFVTKPYHPVIVRCRVRNVMARLENEWRKIEQAEQRVQLLELSRKIGEDPLTGLYNREKFYSAAAELMQHNSNTKYAIAYFDISHFKVINDLCDMETGNLVLKTAGACLAHYVGDMGICARLEADHFAICMPEDLLMMDDLIEALDRDMQTLVLPHTVMFYAGVFPVDDVFLPVDQMCDRAHMALSVVKDNYQKRYAVYDGLMRERMMDEQMILREMEFAIEQKQFSIYLQPIYSVVKKCDTSAEALVRWVHPKEGMISPARFIPLFERNGFIVRLDHYVWEEVCRLLAEERDKLGRVVPVSVNVSRLDFYDENLLEFFMGLMKKYDLEPWMIKLEVTESAYTDNPQQIMTMMRRFQDAGFKFLMDDFGSGYSSLSMLRNLPVNILKIDMKFVQEIVTSFRAAKIMEHMVQLAHDIHMEVVIEGVETKEQVEFLQEIGCDEIQGYYFSKPMPKDEYIERLAGSPVVGEALEKAED</sequence>
<evidence type="ECO:0000313" key="6">
    <source>
        <dbReference type="Proteomes" id="UP000184404"/>
    </source>
</evidence>
<dbReference type="PROSITE" id="PS50883">
    <property type="entry name" value="EAL"/>
    <property type="match status" value="1"/>
</dbReference>
<dbReference type="GO" id="GO:0000160">
    <property type="term" value="P:phosphorelay signal transduction system"/>
    <property type="evidence" value="ECO:0007669"/>
    <property type="project" value="InterPro"/>
</dbReference>
<gene>
    <name evidence="5" type="ORF">SAMN02745190_02119</name>
</gene>
<evidence type="ECO:0000313" key="5">
    <source>
        <dbReference type="EMBL" id="SHF21632.1"/>
    </source>
</evidence>
<dbReference type="AlphaFoldDB" id="A0A1M4ZV64"/>
<dbReference type="SMART" id="SM00448">
    <property type="entry name" value="REC"/>
    <property type="match status" value="1"/>
</dbReference>
<evidence type="ECO:0000259" key="4">
    <source>
        <dbReference type="PROSITE" id="PS50887"/>
    </source>
</evidence>
<proteinExistence type="predicted"/>
<dbReference type="PROSITE" id="PS50110">
    <property type="entry name" value="RESPONSE_REGULATORY"/>
    <property type="match status" value="1"/>
</dbReference>
<dbReference type="InterPro" id="IPR043128">
    <property type="entry name" value="Rev_trsase/Diguanyl_cyclase"/>
</dbReference>
<feature type="domain" description="EAL" evidence="3">
    <location>
        <begin position="305"/>
        <end position="559"/>
    </location>
</feature>
<dbReference type="InterPro" id="IPR035919">
    <property type="entry name" value="EAL_sf"/>
</dbReference>
<feature type="domain" description="GGDEF" evidence="4">
    <location>
        <begin position="169"/>
        <end position="296"/>
    </location>
</feature>
<dbReference type="NCBIfam" id="TIGR00254">
    <property type="entry name" value="GGDEF"/>
    <property type="match status" value="1"/>
</dbReference>
<dbReference type="CDD" id="cd01948">
    <property type="entry name" value="EAL"/>
    <property type="match status" value="1"/>
</dbReference>
<dbReference type="OrthoDB" id="9805474at2"/>
<dbReference type="SUPFAM" id="SSF52172">
    <property type="entry name" value="CheY-like"/>
    <property type="match status" value="1"/>
</dbReference>
<dbReference type="SMART" id="SM00267">
    <property type="entry name" value="GGDEF"/>
    <property type="match status" value="1"/>
</dbReference>
<dbReference type="STRING" id="1123243.SAMN02745190_02119"/>
<dbReference type="PANTHER" id="PTHR33121:SF79">
    <property type="entry name" value="CYCLIC DI-GMP PHOSPHODIESTERASE PDED-RELATED"/>
    <property type="match status" value="1"/>
</dbReference>
<organism evidence="5 6">
    <name type="scientific">Schwartzia succinivorans DSM 10502</name>
    <dbReference type="NCBI Taxonomy" id="1123243"/>
    <lineage>
        <taxon>Bacteria</taxon>
        <taxon>Bacillati</taxon>
        <taxon>Bacillota</taxon>
        <taxon>Negativicutes</taxon>
        <taxon>Selenomonadales</taxon>
        <taxon>Selenomonadaceae</taxon>
        <taxon>Schwartzia</taxon>
    </lineage>
</organism>
<keyword evidence="1" id="KW-0597">Phosphoprotein</keyword>
<reference evidence="5 6" key="1">
    <citation type="submission" date="2016-11" db="EMBL/GenBank/DDBJ databases">
        <authorList>
            <person name="Jaros S."/>
            <person name="Januszkiewicz K."/>
            <person name="Wedrychowicz H."/>
        </authorList>
    </citation>
    <scope>NUCLEOTIDE SEQUENCE [LARGE SCALE GENOMIC DNA]</scope>
    <source>
        <strain evidence="5 6">DSM 10502</strain>
    </source>
</reference>
<dbReference type="PANTHER" id="PTHR33121">
    <property type="entry name" value="CYCLIC DI-GMP PHOSPHODIESTERASE PDEF"/>
    <property type="match status" value="1"/>
</dbReference>
<dbReference type="SUPFAM" id="SSF55073">
    <property type="entry name" value="Nucleotide cyclase"/>
    <property type="match status" value="1"/>
</dbReference>
<dbReference type="Pfam" id="PF00990">
    <property type="entry name" value="GGDEF"/>
    <property type="match status" value="1"/>
</dbReference>
<dbReference type="PROSITE" id="PS50887">
    <property type="entry name" value="GGDEF"/>
    <property type="match status" value="1"/>
</dbReference>
<dbReference type="CDD" id="cd01949">
    <property type="entry name" value="GGDEF"/>
    <property type="match status" value="1"/>
</dbReference>
<dbReference type="Gene3D" id="3.30.70.270">
    <property type="match status" value="1"/>
</dbReference>
<evidence type="ECO:0000256" key="1">
    <source>
        <dbReference type="PROSITE-ProRule" id="PRU00169"/>
    </source>
</evidence>
<dbReference type="Gene3D" id="3.40.50.2300">
    <property type="match status" value="1"/>
</dbReference>
<dbReference type="Pfam" id="PF00072">
    <property type="entry name" value="Response_reg"/>
    <property type="match status" value="1"/>
</dbReference>
<name>A0A1M4ZV64_9FIRM</name>
<dbReference type="GO" id="GO:0071111">
    <property type="term" value="F:cyclic-guanylate-specific phosphodiesterase activity"/>
    <property type="evidence" value="ECO:0007669"/>
    <property type="project" value="InterPro"/>
</dbReference>
<dbReference type="SMART" id="SM00052">
    <property type="entry name" value="EAL"/>
    <property type="match status" value="1"/>
</dbReference>
<feature type="modified residue" description="4-aspartylphosphate" evidence="1">
    <location>
        <position position="48"/>
    </location>
</feature>